<dbReference type="GO" id="GO:0015450">
    <property type="term" value="F:protein-transporting ATPase activity"/>
    <property type="evidence" value="ECO:0007669"/>
    <property type="project" value="UniProtKB-UniRule"/>
</dbReference>
<keyword evidence="8 10" id="KW-0811">Translocation</keyword>
<dbReference type="GO" id="GO:0009306">
    <property type="term" value="P:protein secretion"/>
    <property type="evidence" value="ECO:0007669"/>
    <property type="project" value="UniProtKB-UniRule"/>
</dbReference>
<dbReference type="Proteomes" id="UP000195772">
    <property type="component" value="Unassembled WGS sequence"/>
</dbReference>
<evidence type="ECO:0000256" key="11">
    <source>
        <dbReference type="SAM" id="MobiDB-lite"/>
    </source>
</evidence>
<dbReference type="Proteomes" id="UP000323119">
    <property type="component" value="Unassembled WGS sequence"/>
</dbReference>
<dbReference type="Proteomes" id="UP000322940">
    <property type="component" value="Unassembled WGS sequence"/>
</dbReference>
<keyword evidence="7 10" id="KW-1133">Transmembrane helix</keyword>
<dbReference type="EMBL" id="NFHB01000009">
    <property type="protein sequence ID" value="OUN02278.1"/>
    <property type="molecule type" value="Genomic_DNA"/>
</dbReference>
<keyword evidence="5 10" id="KW-0812">Transmembrane</keyword>
<keyword evidence="3 10" id="KW-0813">Transport</keyword>
<feature type="region of interest" description="Disordered" evidence="11">
    <location>
        <begin position="101"/>
        <end position="124"/>
    </location>
</feature>
<dbReference type="InterPro" id="IPR004692">
    <property type="entry name" value="SecG"/>
</dbReference>
<keyword evidence="6 10" id="KW-0653">Protein transport</keyword>
<reference evidence="17 18" key="3">
    <citation type="journal article" date="2019" name="Nat. Med.">
        <title>A library of human gut bacterial isolates paired with longitudinal multiomics data enables mechanistic microbiome research.</title>
        <authorList>
            <person name="Poyet M."/>
            <person name="Groussin M."/>
            <person name="Gibbons S.M."/>
            <person name="Avila-Pacheco J."/>
            <person name="Jiang X."/>
            <person name="Kearney S.M."/>
            <person name="Perrotta A.R."/>
            <person name="Berdy B."/>
            <person name="Zhao S."/>
            <person name="Lieberman T.D."/>
            <person name="Swanson P.K."/>
            <person name="Smith M."/>
            <person name="Roesemann S."/>
            <person name="Alexander J.E."/>
            <person name="Rich S.A."/>
            <person name="Livny J."/>
            <person name="Vlamakis H."/>
            <person name="Clish C."/>
            <person name="Bullock K."/>
            <person name="Deik A."/>
            <person name="Scott J."/>
            <person name="Pierce K.A."/>
            <person name="Xavier R.J."/>
            <person name="Alm E.J."/>
        </authorList>
    </citation>
    <scope>NUCLEOTIDE SEQUENCE [LARGE SCALE GENOMIC DNA]</scope>
    <source>
        <strain evidence="13 18">BIOML-A204</strain>
        <strain evidence="12 17">BIOML-A266</strain>
    </source>
</reference>
<evidence type="ECO:0000313" key="13">
    <source>
        <dbReference type="EMBL" id="KAA2560311.1"/>
    </source>
</evidence>
<reference evidence="16" key="1">
    <citation type="submission" date="2017-04" db="EMBL/GenBank/DDBJ databases">
        <title>Function of individual gut microbiota members based on whole genome sequencing of pure cultures obtained from chicken caecum.</title>
        <authorList>
            <person name="Medvecky M."/>
            <person name="Cejkova D."/>
            <person name="Polansky O."/>
            <person name="Karasova D."/>
            <person name="Kubasova T."/>
            <person name="Cizek A."/>
            <person name="Rychlik I."/>
        </authorList>
    </citation>
    <scope>NUCLEOTIDE SEQUENCE [LARGE SCALE GENOMIC DNA]</scope>
    <source>
        <strain evidence="16">An90</strain>
    </source>
</reference>
<accession>A0A1Y3QVH4</accession>
<reference evidence="14" key="4">
    <citation type="submission" date="2022-06" db="EMBL/GenBank/DDBJ databases">
        <title>Isolation of gut microbiota from human fecal samples.</title>
        <authorList>
            <person name="Pamer E.G."/>
            <person name="Barat B."/>
            <person name="Waligurski E."/>
            <person name="Medina S."/>
            <person name="Paddock L."/>
            <person name="Mostad J."/>
        </authorList>
    </citation>
    <scope>NUCLEOTIDE SEQUENCE</scope>
    <source>
        <strain evidence="14">DFI.6.22</strain>
    </source>
</reference>
<feature type="transmembrane region" description="Helical" evidence="10">
    <location>
        <begin position="55"/>
        <end position="72"/>
    </location>
</feature>
<dbReference type="Pfam" id="PF03840">
    <property type="entry name" value="SecG"/>
    <property type="match status" value="1"/>
</dbReference>
<evidence type="ECO:0000313" key="17">
    <source>
        <dbReference type="Proteomes" id="UP000322940"/>
    </source>
</evidence>
<evidence type="ECO:0000256" key="3">
    <source>
        <dbReference type="ARBA" id="ARBA00022448"/>
    </source>
</evidence>
<evidence type="ECO:0000256" key="6">
    <source>
        <dbReference type="ARBA" id="ARBA00022927"/>
    </source>
</evidence>
<dbReference type="OrthoDB" id="1122493at2"/>
<sequence>MLYTICIALILIASVLVILAVLVQNPKSGMAANFGASNQVMGVRETSDFLEKFTWTMAIAIVVLSLVATLAMDKGRVAESNSEISKDAKALQERVLETEAPATMPQAEIPAQAPAETPAEQPAE</sequence>
<dbReference type="GO" id="GO:0065002">
    <property type="term" value="P:intracellular protein transmembrane transport"/>
    <property type="evidence" value="ECO:0007669"/>
    <property type="project" value="TreeGrafter"/>
</dbReference>
<name>A0A1Y3QVH4_9BACT</name>
<evidence type="ECO:0000256" key="9">
    <source>
        <dbReference type="ARBA" id="ARBA00023136"/>
    </source>
</evidence>
<evidence type="ECO:0000313" key="16">
    <source>
        <dbReference type="Proteomes" id="UP000195772"/>
    </source>
</evidence>
<organism evidence="15 16">
    <name type="scientific">Alistipes onderdonkii</name>
    <dbReference type="NCBI Taxonomy" id="328813"/>
    <lineage>
        <taxon>Bacteria</taxon>
        <taxon>Pseudomonadati</taxon>
        <taxon>Bacteroidota</taxon>
        <taxon>Bacteroidia</taxon>
        <taxon>Bacteroidales</taxon>
        <taxon>Rikenellaceae</taxon>
        <taxon>Alistipes</taxon>
    </lineage>
</organism>
<dbReference type="GO" id="GO:0043952">
    <property type="term" value="P:protein transport by the Sec complex"/>
    <property type="evidence" value="ECO:0007669"/>
    <property type="project" value="TreeGrafter"/>
</dbReference>
<comment type="caution">
    <text evidence="15">The sequence shown here is derived from an EMBL/GenBank/DDBJ whole genome shotgun (WGS) entry which is preliminary data.</text>
</comment>
<dbReference type="eggNOG" id="COG1314">
    <property type="taxonomic scope" value="Bacteria"/>
</dbReference>
<evidence type="ECO:0000313" key="12">
    <source>
        <dbReference type="EMBL" id="KAA2378130.1"/>
    </source>
</evidence>
<evidence type="ECO:0000256" key="10">
    <source>
        <dbReference type="RuleBase" id="RU365087"/>
    </source>
</evidence>
<evidence type="ECO:0000256" key="1">
    <source>
        <dbReference type="ARBA" id="ARBA00004651"/>
    </source>
</evidence>
<dbReference type="EMBL" id="JANGBQ010000003">
    <property type="protein sequence ID" value="MCQ5081866.1"/>
    <property type="molecule type" value="Genomic_DNA"/>
</dbReference>
<feature type="compositionally biased region" description="Low complexity" evidence="11">
    <location>
        <begin position="105"/>
        <end position="124"/>
    </location>
</feature>
<dbReference type="EMBL" id="VVXH01000008">
    <property type="protein sequence ID" value="KAA2378130.1"/>
    <property type="molecule type" value="Genomic_DNA"/>
</dbReference>
<dbReference type="PANTHER" id="PTHR34182">
    <property type="entry name" value="PROTEIN-EXPORT MEMBRANE PROTEIN SECG"/>
    <property type="match status" value="1"/>
</dbReference>
<evidence type="ECO:0000256" key="4">
    <source>
        <dbReference type="ARBA" id="ARBA00022475"/>
    </source>
</evidence>
<protein>
    <recommendedName>
        <fullName evidence="10">Protein-export membrane protein SecG</fullName>
    </recommendedName>
</protein>
<evidence type="ECO:0000256" key="8">
    <source>
        <dbReference type="ARBA" id="ARBA00023010"/>
    </source>
</evidence>
<dbReference type="GeneID" id="59809439"/>
<dbReference type="PANTHER" id="PTHR34182:SF1">
    <property type="entry name" value="PROTEIN-EXPORT MEMBRANE PROTEIN SECG"/>
    <property type="match status" value="1"/>
</dbReference>
<evidence type="ECO:0000313" key="15">
    <source>
        <dbReference type="EMBL" id="OUN02278.1"/>
    </source>
</evidence>
<dbReference type="RefSeq" id="WP_018696927.1">
    <property type="nucleotide sequence ID" value="NZ_AP025562.1"/>
</dbReference>
<comment type="caution">
    <text evidence="10">Lacks conserved residue(s) required for the propagation of feature annotation.</text>
</comment>
<comment type="function">
    <text evidence="10">Involved in protein export. Participates in an early event of protein translocation.</text>
</comment>
<keyword evidence="9 10" id="KW-0472">Membrane</keyword>
<dbReference type="EMBL" id="VVUY01000007">
    <property type="protein sequence ID" value="KAA2560311.1"/>
    <property type="molecule type" value="Genomic_DNA"/>
</dbReference>
<reference evidence="15" key="2">
    <citation type="journal article" date="2018" name="BMC Genomics">
        <title>Whole genome sequencing and function prediction of 133 gut anaerobes isolated from chicken caecum in pure cultures.</title>
        <authorList>
            <person name="Medvecky M."/>
            <person name="Cejkova D."/>
            <person name="Polansky O."/>
            <person name="Karasova D."/>
            <person name="Kubasova T."/>
            <person name="Cizek A."/>
            <person name="Rychlik I."/>
        </authorList>
    </citation>
    <scope>NUCLEOTIDE SEQUENCE</scope>
    <source>
        <strain evidence="15">An90</strain>
    </source>
</reference>
<dbReference type="Proteomes" id="UP001205035">
    <property type="component" value="Unassembled WGS sequence"/>
</dbReference>
<proteinExistence type="inferred from homology"/>
<evidence type="ECO:0000313" key="18">
    <source>
        <dbReference type="Proteomes" id="UP000323119"/>
    </source>
</evidence>
<dbReference type="AlphaFoldDB" id="A0A1Y3QVH4"/>
<evidence type="ECO:0000256" key="7">
    <source>
        <dbReference type="ARBA" id="ARBA00022989"/>
    </source>
</evidence>
<keyword evidence="4 10" id="KW-1003">Cell membrane</keyword>
<dbReference type="NCBIfam" id="TIGR00810">
    <property type="entry name" value="secG"/>
    <property type="match status" value="1"/>
</dbReference>
<gene>
    <name evidence="12" type="primary">secG</name>
    <name evidence="15" type="ORF">B5G41_13030</name>
    <name evidence="13" type="ORF">F2S36_09240</name>
    <name evidence="12" type="ORF">F2Y10_09565</name>
    <name evidence="14" type="ORF">NE651_03055</name>
</gene>
<evidence type="ECO:0000256" key="2">
    <source>
        <dbReference type="ARBA" id="ARBA00008445"/>
    </source>
</evidence>
<evidence type="ECO:0000256" key="5">
    <source>
        <dbReference type="ARBA" id="ARBA00022692"/>
    </source>
</evidence>
<comment type="similarity">
    <text evidence="2 10">Belongs to the SecG family.</text>
</comment>
<evidence type="ECO:0000313" key="14">
    <source>
        <dbReference type="EMBL" id="MCQ5081866.1"/>
    </source>
</evidence>
<dbReference type="GO" id="GO:0005886">
    <property type="term" value="C:plasma membrane"/>
    <property type="evidence" value="ECO:0007669"/>
    <property type="project" value="UniProtKB-SubCell"/>
</dbReference>
<comment type="subcellular location">
    <subcellularLocation>
        <location evidence="1 10">Cell membrane</location>
        <topology evidence="1 10">Multi-pass membrane protein</topology>
    </subcellularLocation>
</comment>